<dbReference type="SUPFAM" id="SSF140931">
    <property type="entry name" value="Fic-like"/>
    <property type="match status" value="1"/>
</dbReference>
<dbReference type="InterPro" id="IPR040198">
    <property type="entry name" value="Fido_containing"/>
</dbReference>
<sequence>MKQYQPLEIVKYQHEYDADFSIDAEYQRRLSNVSAVVTQLHPLLDYKKDGRQTKQHPLFFIYTAEMVKLFSKFKCNSCELVQVSQNLPKAAVSRFLDNLLLDEIISTNSIEGIKTDATELSAIIKSIGDHPEEQEKRLGSMICMYQGKYRKINCLQDFRNIYDKLLKGEIPADKQPNGQLFRDTLADGTLRIGSTTKTVHVPPVSELAISEALSSLIAFMNKDDLSAVYKALVTHFFFENTHPFLDGNGRMGRYLLSTYLSGKYDRFTGFSVATAIHAQASSYYRIFKDAGKAENRAELTFFIEEMLRILTDQQDKVLNALIHRQSFDFA</sequence>
<dbReference type="Pfam" id="PF02661">
    <property type="entry name" value="Fic"/>
    <property type="match status" value="1"/>
</dbReference>
<dbReference type="PANTHER" id="PTHR13504:SF40">
    <property type="entry name" value="FIDO DOMAIN-CONTAINING PROTEIN"/>
    <property type="match status" value="1"/>
</dbReference>
<gene>
    <name evidence="2" type="ORF">lacNasYZ03_14390</name>
</gene>
<feature type="domain" description="Fido" evidence="1">
    <location>
        <begin position="172"/>
        <end position="305"/>
    </location>
</feature>
<dbReference type="InterPro" id="IPR036597">
    <property type="entry name" value="Fido-like_dom_sf"/>
</dbReference>
<dbReference type="InterPro" id="IPR003812">
    <property type="entry name" value="Fido"/>
</dbReference>
<keyword evidence="3" id="KW-1185">Reference proteome</keyword>
<evidence type="ECO:0000259" key="1">
    <source>
        <dbReference type="PROSITE" id="PS51459"/>
    </source>
</evidence>
<reference evidence="3" key="1">
    <citation type="submission" date="2021-01" db="EMBL/GenBank/DDBJ databases">
        <title>Draft genome sequence of Nasalis larvatus strain YZ03.</title>
        <authorList>
            <person name="Suzuki-Hashido N."/>
            <person name="Tsuchida S."/>
            <person name="Hayakawa T."/>
        </authorList>
    </citation>
    <scope>NUCLEOTIDE SEQUENCE [LARGE SCALE GENOMIC DNA]</scope>
    <source>
        <strain evidence="3">YZ03</strain>
    </source>
</reference>
<name>A0ABQ3W7X8_9LACO</name>
<dbReference type="PANTHER" id="PTHR13504">
    <property type="entry name" value="FIDO DOMAIN-CONTAINING PROTEIN DDB_G0283145"/>
    <property type="match status" value="1"/>
</dbReference>
<organism evidence="2 3">
    <name type="scientific">Lactobacillus nasalidis</name>
    <dbReference type="NCBI Taxonomy" id="2797258"/>
    <lineage>
        <taxon>Bacteria</taxon>
        <taxon>Bacillati</taxon>
        <taxon>Bacillota</taxon>
        <taxon>Bacilli</taxon>
        <taxon>Lactobacillales</taxon>
        <taxon>Lactobacillaceae</taxon>
        <taxon>Lactobacillus</taxon>
    </lineage>
</organism>
<dbReference type="EMBL" id="BOCI01000423">
    <property type="protein sequence ID" value="GHW01752.1"/>
    <property type="molecule type" value="Genomic_DNA"/>
</dbReference>
<protein>
    <recommendedName>
        <fullName evidence="1">Fido domain-containing protein</fullName>
    </recommendedName>
</protein>
<proteinExistence type="predicted"/>
<dbReference type="RefSeq" id="WP_201330165.1">
    <property type="nucleotide sequence ID" value="NZ_BOCG01000439.1"/>
</dbReference>
<comment type="caution">
    <text evidence="2">The sequence shown here is derived from an EMBL/GenBank/DDBJ whole genome shotgun (WGS) entry which is preliminary data.</text>
</comment>
<evidence type="ECO:0000313" key="3">
    <source>
        <dbReference type="Proteomes" id="UP000616547"/>
    </source>
</evidence>
<dbReference type="Proteomes" id="UP000616547">
    <property type="component" value="Unassembled WGS sequence"/>
</dbReference>
<dbReference type="Gene3D" id="1.10.3290.10">
    <property type="entry name" value="Fido-like domain"/>
    <property type="match status" value="1"/>
</dbReference>
<dbReference type="PROSITE" id="PS51459">
    <property type="entry name" value="FIDO"/>
    <property type="match status" value="1"/>
</dbReference>
<evidence type="ECO:0000313" key="2">
    <source>
        <dbReference type="EMBL" id="GHW01752.1"/>
    </source>
</evidence>
<accession>A0ABQ3W7X8</accession>